<dbReference type="InterPro" id="IPR011042">
    <property type="entry name" value="6-blade_b-propeller_TolB-like"/>
</dbReference>
<evidence type="ECO:0000256" key="3">
    <source>
        <dbReference type="PROSITE-ProRule" id="PRU00504"/>
    </source>
</evidence>
<gene>
    <name evidence="5" type="ordered locus">Trebr_1205</name>
</gene>
<protein>
    <submittedName>
        <fullName evidence="5">NHL repeat containing protein</fullName>
    </submittedName>
</protein>
<dbReference type="GO" id="GO:0008270">
    <property type="term" value="F:zinc ion binding"/>
    <property type="evidence" value="ECO:0007669"/>
    <property type="project" value="UniProtKB-KW"/>
</dbReference>
<dbReference type="Gene3D" id="1.25.40.10">
    <property type="entry name" value="Tetratricopeptide repeat domain"/>
    <property type="match status" value="1"/>
</dbReference>
<dbReference type="eggNOG" id="COG3391">
    <property type="taxonomic scope" value="Bacteria"/>
</dbReference>
<dbReference type="SUPFAM" id="SSF101898">
    <property type="entry name" value="NHL repeat"/>
    <property type="match status" value="1"/>
</dbReference>
<evidence type="ECO:0000313" key="6">
    <source>
        <dbReference type="Proteomes" id="UP000006546"/>
    </source>
</evidence>
<sequence>MKKTIFRTGAVCALLWGAVCAFPAGFESVSVKNADSLSAEQEFRRGVQAYYRGSFNDAILLFEKALSYLPSENLILDWLGKAYYRAGMEGTALQQWQFALDAGYGGLLLANKIEIVRDRRVTGIPEISSLKYTEAGSFPGSYGDTLLFSKPVSVLPNPDGTSWVLAYGSNELLRLDVNGTIISRSRGPLVGFDRPMDIVRQRDGTLLVCESAGDRVSVLDENGNFVKSFGSKGIGVGQFVGPQYLAVDDAGNVYVSDFGNARVDVFDAGGTGLFHFGTKSADFAGFKAPAGIAVSDGVVYVADAGTGGVYSFDRSGNYLGIAVPEKTFVRPEALKFSGPYLLVCDSNRICSIDLVTGAVFENARTGNSPSRVTCAGSDRNGNVLVADFTANEIYVMSKMTELVGGLFVQIERVVSDAFPNVTLEVKVENRSRQPVVGLKAENFYITENKRPVLNQKLEGAASNNDTCDVTVLIDRSYDTSSYAEALQTAVTDIAAAMNGRGTLRLVSAGSIPAVEYGGSPARLGQFTPEALQVKPSASVATDLAIRLAANDLINAEKKRAIVYVTGASAVTASAFDRYGLTDLTSFLNNNSISFYTVNLSQQALPPEIAFITESTNGDERYVYRPEGLAGIVRDLLELPNGMYRLSYTSSLPTNFGREYLPVELESYLLNRSGRDETGYFAPLQ</sequence>
<dbReference type="HOGENOM" id="CLU_025265_0_0_12"/>
<dbReference type="SUPFAM" id="SSF48452">
    <property type="entry name" value="TPR-like"/>
    <property type="match status" value="1"/>
</dbReference>
<reference evidence="6" key="1">
    <citation type="submission" date="2011-04" db="EMBL/GenBank/DDBJ databases">
        <title>The complete genome of Treponema brennaborense DSM 12168.</title>
        <authorList>
            <person name="Lucas S."/>
            <person name="Han J."/>
            <person name="Lapidus A."/>
            <person name="Bruce D."/>
            <person name="Goodwin L."/>
            <person name="Pitluck S."/>
            <person name="Peters L."/>
            <person name="Kyrpides N."/>
            <person name="Mavromatis K."/>
            <person name="Ivanova N."/>
            <person name="Mikhailova N."/>
            <person name="Pagani I."/>
            <person name="Teshima H."/>
            <person name="Detter J.C."/>
            <person name="Tapia R."/>
            <person name="Han C."/>
            <person name="Land M."/>
            <person name="Hauser L."/>
            <person name="Markowitz V."/>
            <person name="Cheng J.-F."/>
            <person name="Hugenholtz P."/>
            <person name="Woyke T."/>
            <person name="Wu D."/>
            <person name="Gronow S."/>
            <person name="Wellnitz S."/>
            <person name="Brambilla E."/>
            <person name="Klenk H.-P."/>
            <person name="Eisen J.A."/>
        </authorList>
    </citation>
    <scope>NUCLEOTIDE SEQUENCE [LARGE SCALE GENOMIC DNA]</scope>
    <source>
        <strain evidence="6">DSM 12168 / CIP 105900 / DD5/3</strain>
    </source>
</reference>
<keyword evidence="1" id="KW-0677">Repeat</keyword>
<organism evidence="5 6">
    <name type="scientific">Treponema brennaborense (strain DSM 12168 / CIP 105900 / DD5/3)</name>
    <dbReference type="NCBI Taxonomy" id="906968"/>
    <lineage>
        <taxon>Bacteria</taxon>
        <taxon>Pseudomonadati</taxon>
        <taxon>Spirochaetota</taxon>
        <taxon>Spirochaetia</taxon>
        <taxon>Spirochaetales</taxon>
        <taxon>Treponemataceae</taxon>
        <taxon>Treponema</taxon>
    </lineage>
</organism>
<dbReference type="InterPro" id="IPR050952">
    <property type="entry name" value="TRIM-NHL_E3_ligases"/>
</dbReference>
<dbReference type="PANTHER" id="PTHR24104:SF25">
    <property type="entry name" value="PROTEIN LIN-41"/>
    <property type="match status" value="1"/>
</dbReference>
<keyword evidence="2" id="KW-0802">TPR repeat</keyword>
<feature type="repeat" description="TPR" evidence="2">
    <location>
        <begin position="39"/>
        <end position="72"/>
    </location>
</feature>
<evidence type="ECO:0000313" key="5">
    <source>
        <dbReference type="EMBL" id="AEE16633.1"/>
    </source>
</evidence>
<dbReference type="OrthoDB" id="9792285at2"/>
<dbReference type="Gene3D" id="2.120.10.30">
    <property type="entry name" value="TolB, C-terminal domain"/>
    <property type="match status" value="1"/>
</dbReference>
<dbReference type="RefSeq" id="WP_013758340.1">
    <property type="nucleotide sequence ID" value="NC_015500.1"/>
</dbReference>
<accession>F4LLG9</accession>
<feature type="signal peptide" evidence="4">
    <location>
        <begin position="1"/>
        <end position="23"/>
    </location>
</feature>
<dbReference type="KEGG" id="tbe:Trebr_1205"/>
<dbReference type="InterPro" id="IPR011990">
    <property type="entry name" value="TPR-like_helical_dom_sf"/>
</dbReference>
<proteinExistence type="predicted"/>
<evidence type="ECO:0000256" key="4">
    <source>
        <dbReference type="SAM" id="SignalP"/>
    </source>
</evidence>
<keyword evidence="6" id="KW-1185">Reference proteome</keyword>
<feature type="repeat" description="NHL" evidence="3">
    <location>
        <begin position="226"/>
        <end position="269"/>
    </location>
</feature>
<dbReference type="STRING" id="906968.Trebr_1205"/>
<dbReference type="EMBL" id="CP002696">
    <property type="protein sequence ID" value="AEE16633.1"/>
    <property type="molecule type" value="Genomic_DNA"/>
</dbReference>
<dbReference type="PROSITE" id="PS50005">
    <property type="entry name" value="TPR"/>
    <property type="match status" value="1"/>
</dbReference>
<dbReference type="InterPro" id="IPR036465">
    <property type="entry name" value="vWFA_dom_sf"/>
</dbReference>
<dbReference type="Proteomes" id="UP000006546">
    <property type="component" value="Chromosome"/>
</dbReference>
<evidence type="ECO:0000256" key="2">
    <source>
        <dbReference type="PROSITE-ProRule" id="PRU00339"/>
    </source>
</evidence>
<dbReference type="InterPro" id="IPR019734">
    <property type="entry name" value="TPR_rpt"/>
</dbReference>
<evidence type="ECO:0000256" key="1">
    <source>
        <dbReference type="ARBA" id="ARBA00022737"/>
    </source>
</evidence>
<dbReference type="AlphaFoldDB" id="F4LLG9"/>
<dbReference type="SUPFAM" id="SSF53300">
    <property type="entry name" value="vWA-like"/>
    <property type="match status" value="1"/>
</dbReference>
<dbReference type="InterPro" id="IPR001258">
    <property type="entry name" value="NHL_repeat"/>
</dbReference>
<keyword evidence="4" id="KW-0732">Signal</keyword>
<dbReference type="eggNOG" id="COG0457">
    <property type="taxonomic scope" value="Bacteria"/>
</dbReference>
<dbReference type="PANTHER" id="PTHR24104">
    <property type="entry name" value="E3 UBIQUITIN-PROTEIN LIGASE NHLRC1-RELATED"/>
    <property type="match status" value="1"/>
</dbReference>
<dbReference type="PROSITE" id="PS51125">
    <property type="entry name" value="NHL"/>
    <property type="match status" value="1"/>
</dbReference>
<dbReference type="CDD" id="cd05819">
    <property type="entry name" value="NHL"/>
    <property type="match status" value="1"/>
</dbReference>
<name>F4LLG9_TREBD</name>
<feature type="chain" id="PRO_5003310930" evidence="4">
    <location>
        <begin position="24"/>
        <end position="684"/>
    </location>
</feature>